<reference evidence="1 2" key="1">
    <citation type="submission" date="2014-12" db="EMBL/GenBank/DDBJ databases">
        <title>Draft genome sequences of 29 type strains of Enterococci.</title>
        <authorList>
            <person name="Zhong Z."/>
            <person name="Sun Z."/>
            <person name="Liu W."/>
            <person name="Zhang W."/>
            <person name="Zhang H."/>
        </authorList>
    </citation>
    <scope>NUCLEOTIDE SEQUENCE [LARGE SCALE GENOMIC DNA]</scope>
    <source>
        <strain evidence="1 2">DSM 17029</strain>
    </source>
</reference>
<dbReference type="STRING" id="214095.RU97_GL002276"/>
<protein>
    <recommendedName>
        <fullName evidence="3">Gas vesicle protein</fullName>
    </recommendedName>
</protein>
<accession>A0A1L8REP9</accession>
<dbReference type="InterPro" id="IPR024623">
    <property type="entry name" value="YtxH"/>
</dbReference>
<dbReference type="EMBL" id="JXKH01000005">
    <property type="protein sequence ID" value="OJG18203.1"/>
    <property type="molecule type" value="Genomic_DNA"/>
</dbReference>
<dbReference type="PANTHER" id="PTHR35792">
    <property type="entry name" value="GENERAL STRESS PROTEIN"/>
    <property type="match status" value="1"/>
</dbReference>
<organism evidence="1 2">
    <name type="scientific">Enterococcus canis</name>
    <dbReference type="NCBI Taxonomy" id="214095"/>
    <lineage>
        <taxon>Bacteria</taxon>
        <taxon>Bacillati</taxon>
        <taxon>Bacillota</taxon>
        <taxon>Bacilli</taxon>
        <taxon>Lactobacillales</taxon>
        <taxon>Enterococcaceae</taxon>
        <taxon>Enterococcus</taxon>
    </lineage>
</organism>
<dbReference type="InterPro" id="IPR052928">
    <property type="entry name" value="Desiccation-related_membrane"/>
</dbReference>
<evidence type="ECO:0008006" key="3">
    <source>
        <dbReference type="Google" id="ProtNLM"/>
    </source>
</evidence>
<proteinExistence type="predicted"/>
<keyword evidence="2" id="KW-1185">Reference proteome</keyword>
<dbReference type="PANTHER" id="PTHR35792:SF1">
    <property type="entry name" value="SLL0268 PROTEIN"/>
    <property type="match status" value="1"/>
</dbReference>
<name>A0A1L8REP9_9ENTE</name>
<evidence type="ECO:0000313" key="2">
    <source>
        <dbReference type="Proteomes" id="UP000181884"/>
    </source>
</evidence>
<dbReference type="AlphaFoldDB" id="A0A1L8REP9"/>
<comment type="caution">
    <text evidence="1">The sequence shown here is derived from an EMBL/GenBank/DDBJ whole genome shotgun (WGS) entry which is preliminary data.</text>
</comment>
<evidence type="ECO:0000313" key="1">
    <source>
        <dbReference type="EMBL" id="OJG18203.1"/>
    </source>
</evidence>
<dbReference type="Proteomes" id="UP000181884">
    <property type="component" value="Unassembled WGS sequence"/>
</dbReference>
<sequence>MNGLFWGSLAGAAAGLLFAPRSGNETREKLTRELNEAAELTQNLNTSLQNFKGALTEVKETTSSLLDPFISGTKQDVDDFTFQAEPRIKQIQEQLTKIQTELEELNQ</sequence>
<dbReference type="Pfam" id="PF12732">
    <property type="entry name" value="YtxH"/>
    <property type="match status" value="1"/>
</dbReference>
<gene>
    <name evidence="1" type="ORF">RU97_GL002276</name>
</gene>